<comment type="caution">
    <text evidence="3">The sequence shown here is derived from an EMBL/GenBank/DDBJ whole genome shotgun (WGS) entry which is preliminary data.</text>
</comment>
<dbReference type="Gene3D" id="3.30.420.10">
    <property type="entry name" value="Ribonuclease H-like superfamily/Ribonuclease H"/>
    <property type="match status" value="3"/>
</dbReference>
<accession>A0ABR0UBY4</accession>
<protein>
    <submittedName>
        <fullName evidence="3">Uncharacterized protein</fullName>
    </submittedName>
</protein>
<organism evidence="3 4">
    <name type="scientific">Rehmannia glutinosa</name>
    <name type="common">Chinese foxglove</name>
    <dbReference type="NCBI Taxonomy" id="99300"/>
    <lineage>
        <taxon>Eukaryota</taxon>
        <taxon>Viridiplantae</taxon>
        <taxon>Streptophyta</taxon>
        <taxon>Embryophyta</taxon>
        <taxon>Tracheophyta</taxon>
        <taxon>Spermatophyta</taxon>
        <taxon>Magnoliopsida</taxon>
        <taxon>eudicotyledons</taxon>
        <taxon>Gunneridae</taxon>
        <taxon>Pentapetalae</taxon>
        <taxon>asterids</taxon>
        <taxon>lamiids</taxon>
        <taxon>Lamiales</taxon>
        <taxon>Orobanchaceae</taxon>
        <taxon>Rehmannieae</taxon>
        <taxon>Rehmannia</taxon>
    </lineage>
</organism>
<dbReference type="InterPro" id="IPR041588">
    <property type="entry name" value="Integrase_H2C2"/>
</dbReference>
<feature type="domain" description="RNase H type-1" evidence="1">
    <location>
        <begin position="14"/>
        <end position="78"/>
    </location>
</feature>
<proteinExistence type="predicted"/>
<dbReference type="PANTHER" id="PTHR48475">
    <property type="entry name" value="RIBONUCLEASE H"/>
    <property type="match status" value="1"/>
</dbReference>
<evidence type="ECO:0000313" key="4">
    <source>
        <dbReference type="Proteomes" id="UP001318860"/>
    </source>
</evidence>
<evidence type="ECO:0000259" key="1">
    <source>
        <dbReference type="Pfam" id="PF13456"/>
    </source>
</evidence>
<dbReference type="InterPro" id="IPR002156">
    <property type="entry name" value="RNaseH_domain"/>
</dbReference>
<dbReference type="SUPFAM" id="SSF53098">
    <property type="entry name" value="Ribonuclease H-like"/>
    <property type="match status" value="2"/>
</dbReference>
<sequence length="450" mass="51139">MGDKFEYAIRFEFLTTNNKAEYEALVDGMKLALAAGARSLVVHSDSQLVVNQMEGTYEAKDEKMNSAADHLAKLASSIAGVKSRKIIFLSSNKSEVDGEGLQILCTEDEEPSWKDEIVKYLTSGELPVSPNDAQKVKIWASRFLIIDGELYKKGYSQPYLKCLTPDKANYVMREIHEGICGNHLGGKVLAAKALRQGYFWPTMQEDVKKLVRRCHSCQEHINIHCQPVALMQTLESPYPFAQWGIDLVGSFPPATGQRKFMITVVDYFTKWVKAEPLAKIMEKAWKIHKQTDKSKLPTAPSYNILRQGWTTKGLWVDELPSVLWAYRTTPRTSTGESPFNLTYGSEVIAPTEIGEMSQRVRQYNVEHNDTGLRANLDLLDELREKATTRAQMFRTRLERSYNRKVQQRSFQVGDLVLRKADITRQLGKLDPKWEGPYKIEEVVNPGAYCL</sequence>
<dbReference type="InterPro" id="IPR036397">
    <property type="entry name" value="RNaseH_sf"/>
</dbReference>
<dbReference type="CDD" id="cd09279">
    <property type="entry name" value="RNase_HI_like"/>
    <property type="match status" value="1"/>
</dbReference>
<keyword evidence="4" id="KW-1185">Reference proteome</keyword>
<dbReference type="PANTHER" id="PTHR48475:SF2">
    <property type="entry name" value="RIBONUCLEASE H"/>
    <property type="match status" value="1"/>
</dbReference>
<name>A0ABR0UBY4_REHGL</name>
<gene>
    <name evidence="3" type="ORF">DH2020_046534</name>
</gene>
<evidence type="ECO:0000313" key="3">
    <source>
        <dbReference type="EMBL" id="KAK6119715.1"/>
    </source>
</evidence>
<evidence type="ECO:0000259" key="2">
    <source>
        <dbReference type="Pfam" id="PF17921"/>
    </source>
</evidence>
<reference evidence="3 4" key="1">
    <citation type="journal article" date="2021" name="Comput. Struct. Biotechnol. J.">
        <title>De novo genome assembly of the potent medicinal plant Rehmannia glutinosa using nanopore technology.</title>
        <authorList>
            <person name="Ma L."/>
            <person name="Dong C."/>
            <person name="Song C."/>
            <person name="Wang X."/>
            <person name="Zheng X."/>
            <person name="Niu Y."/>
            <person name="Chen S."/>
            <person name="Feng W."/>
        </authorList>
    </citation>
    <scope>NUCLEOTIDE SEQUENCE [LARGE SCALE GENOMIC DNA]</scope>
    <source>
        <strain evidence="3">DH-2019</strain>
    </source>
</reference>
<dbReference type="InterPro" id="IPR012337">
    <property type="entry name" value="RNaseH-like_sf"/>
</dbReference>
<dbReference type="Gene3D" id="1.10.340.70">
    <property type="match status" value="1"/>
</dbReference>
<dbReference type="Pfam" id="PF17921">
    <property type="entry name" value="Integrase_H2C2"/>
    <property type="match status" value="1"/>
</dbReference>
<dbReference type="Pfam" id="PF13456">
    <property type="entry name" value="RVT_3"/>
    <property type="match status" value="1"/>
</dbReference>
<dbReference type="Proteomes" id="UP001318860">
    <property type="component" value="Unassembled WGS sequence"/>
</dbReference>
<dbReference type="EMBL" id="JABTTQ020003145">
    <property type="protein sequence ID" value="KAK6119715.1"/>
    <property type="molecule type" value="Genomic_DNA"/>
</dbReference>
<feature type="domain" description="Integrase zinc-binding" evidence="2">
    <location>
        <begin position="168"/>
        <end position="219"/>
    </location>
</feature>